<protein>
    <submittedName>
        <fullName evidence="2">Uncharacterized protein</fullName>
    </submittedName>
</protein>
<dbReference type="Proteomes" id="UP000282438">
    <property type="component" value="Chromosome"/>
</dbReference>
<evidence type="ECO:0000313" key="2">
    <source>
        <dbReference type="EMBL" id="AZN37942.1"/>
    </source>
</evidence>
<accession>A0A3S8ZWU6</accession>
<feature type="transmembrane region" description="Helical" evidence="1">
    <location>
        <begin position="12"/>
        <end position="43"/>
    </location>
</feature>
<dbReference type="OrthoDB" id="8565731at2"/>
<keyword evidence="1" id="KW-0472">Membrane</keyword>
<evidence type="ECO:0000256" key="1">
    <source>
        <dbReference type="SAM" id="Phobius"/>
    </source>
</evidence>
<dbReference type="AlphaFoldDB" id="A0A3S8ZWU6"/>
<dbReference type="EMBL" id="CP034433">
    <property type="protein sequence ID" value="AZN37942.1"/>
    <property type="molecule type" value="Genomic_DNA"/>
</dbReference>
<keyword evidence="1" id="KW-1133">Transmembrane helix</keyword>
<keyword evidence="1" id="KW-0812">Transmembrane</keyword>
<reference evidence="2 3" key="1">
    <citation type="submission" date="2018-12" db="EMBL/GenBank/DDBJ databases">
        <title>Complete genome sequence of Iodobacter sp. H11R3.</title>
        <authorList>
            <person name="Bae J.-W."/>
        </authorList>
    </citation>
    <scope>NUCLEOTIDE SEQUENCE [LARGE SCALE GENOMIC DNA]</scope>
    <source>
        <strain evidence="2 3">H11R3</strain>
    </source>
</reference>
<proteinExistence type="predicted"/>
<evidence type="ECO:0000313" key="3">
    <source>
        <dbReference type="Proteomes" id="UP000282438"/>
    </source>
</evidence>
<gene>
    <name evidence="2" type="ORF">EJO50_16580</name>
</gene>
<keyword evidence="3" id="KW-1185">Reference proteome</keyword>
<organism evidence="2 3">
    <name type="scientific">Iodobacter ciconiae</name>
    <dbReference type="NCBI Taxonomy" id="2496266"/>
    <lineage>
        <taxon>Bacteria</taxon>
        <taxon>Pseudomonadati</taxon>
        <taxon>Pseudomonadota</taxon>
        <taxon>Betaproteobacteria</taxon>
        <taxon>Neisseriales</taxon>
        <taxon>Chitinibacteraceae</taxon>
        <taxon>Iodobacter</taxon>
    </lineage>
</organism>
<name>A0A3S8ZWU6_9NEIS</name>
<sequence length="64" mass="7431">MYIILIGYLYVVMMFSIVMGSIAKGLVVFFIFGFMPTVILIWLKRGKQIVKERKREEGENVQGE</sequence>
<dbReference type="RefSeq" id="WP_125976028.1">
    <property type="nucleotide sequence ID" value="NZ_CP034433.1"/>
</dbReference>
<dbReference type="KEGG" id="iod:EJO50_16580"/>